<evidence type="ECO:0000256" key="5">
    <source>
        <dbReference type="ARBA" id="ARBA00022553"/>
    </source>
</evidence>
<sequence length="473" mass="53768">MRKNSLVSKLLVTFTAIIAFTFIIIATVLSIWFENYYFEQTKDQLDNQGKLIANAMVGHLNEHQEASLLNLQNVLTFIGDSLKADILLTDNNGYVFAVSNPKYNNIRFSKLSIDEMDELSGGKAVEKRAVHDDVFNRKAYVYMKPVFYGKWFKGVIVMSTPLEQIKTPLKKVYAIIWISAILALIVSSIVIYYFAQRILIAPLSQINVAARKISKGEVDKRVYIESNDEIGELADSFNTMADSLAEVEKNRRDFISNVSHELRSPITSIKGFVAGILDGVIPKDKENYYMKIVYDEITRLSRLVNELLDLSAMEAGKLNLKITEFDINEIIRICIINLEPKIKYKKLEVDVVLEGSHLFVQGDRDRLMQVVTNLADNAVKYSNEGGYIRVTSKSRGSKVYISIYNDGPAINEEDLKNIWDRFYKADKSRTNKVSTGLGLSIVRHILTQHGEDIWVENKTPEKGVTFTFTLKKK</sequence>
<dbReference type="STRING" id="1121298.SAMN05444401_3659"/>
<keyword evidence="10" id="KW-0067">ATP-binding</keyword>
<dbReference type="FunFam" id="3.30.565.10:FF:000006">
    <property type="entry name" value="Sensor histidine kinase WalK"/>
    <property type="match status" value="1"/>
</dbReference>
<evidence type="ECO:0000256" key="6">
    <source>
        <dbReference type="ARBA" id="ARBA00022679"/>
    </source>
</evidence>
<evidence type="ECO:0000259" key="16">
    <source>
        <dbReference type="PROSITE" id="PS50885"/>
    </source>
</evidence>
<evidence type="ECO:0000256" key="12">
    <source>
        <dbReference type="ARBA" id="ARBA00023012"/>
    </source>
</evidence>
<evidence type="ECO:0000256" key="3">
    <source>
        <dbReference type="ARBA" id="ARBA00012438"/>
    </source>
</evidence>
<keyword evidence="11 14" id="KW-1133">Transmembrane helix</keyword>
<dbReference type="InterPro" id="IPR036097">
    <property type="entry name" value="HisK_dim/P_sf"/>
</dbReference>
<gene>
    <name evidence="17" type="ORF">SAMN05444401_3659</name>
</gene>
<dbReference type="InterPro" id="IPR003594">
    <property type="entry name" value="HATPase_dom"/>
</dbReference>
<organism evidence="17 18">
    <name type="scientific">Clostridium amylolyticum</name>
    <dbReference type="NCBI Taxonomy" id="1121298"/>
    <lineage>
        <taxon>Bacteria</taxon>
        <taxon>Bacillati</taxon>
        <taxon>Bacillota</taxon>
        <taxon>Clostridia</taxon>
        <taxon>Eubacteriales</taxon>
        <taxon>Clostridiaceae</taxon>
        <taxon>Clostridium</taxon>
    </lineage>
</organism>
<dbReference type="GO" id="GO:0000155">
    <property type="term" value="F:phosphorelay sensor kinase activity"/>
    <property type="evidence" value="ECO:0007669"/>
    <property type="project" value="InterPro"/>
</dbReference>
<keyword evidence="4" id="KW-1003">Cell membrane</keyword>
<dbReference type="FunFam" id="1.10.287.130:FF:000001">
    <property type="entry name" value="Two-component sensor histidine kinase"/>
    <property type="match status" value="1"/>
</dbReference>
<dbReference type="Pfam" id="PF00512">
    <property type="entry name" value="HisKA"/>
    <property type="match status" value="1"/>
</dbReference>
<name>A0A1M6LIV9_9CLOT</name>
<evidence type="ECO:0000256" key="13">
    <source>
        <dbReference type="ARBA" id="ARBA00023136"/>
    </source>
</evidence>
<dbReference type="PROSITE" id="PS50885">
    <property type="entry name" value="HAMP"/>
    <property type="match status" value="1"/>
</dbReference>
<dbReference type="GO" id="GO:0005886">
    <property type="term" value="C:plasma membrane"/>
    <property type="evidence" value="ECO:0007669"/>
    <property type="project" value="UniProtKB-SubCell"/>
</dbReference>
<evidence type="ECO:0000256" key="4">
    <source>
        <dbReference type="ARBA" id="ARBA00022475"/>
    </source>
</evidence>
<keyword evidence="18" id="KW-1185">Reference proteome</keyword>
<feature type="domain" description="HAMP" evidence="16">
    <location>
        <begin position="197"/>
        <end position="249"/>
    </location>
</feature>
<keyword evidence="12" id="KW-0902">Two-component regulatory system</keyword>
<proteinExistence type="predicted"/>
<keyword evidence="6" id="KW-0808">Transferase</keyword>
<dbReference type="InterPro" id="IPR003661">
    <property type="entry name" value="HisK_dim/P_dom"/>
</dbReference>
<dbReference type="EC" id="2.7.13.3" evidence="3"/>
<dbReference type="SMART" id="SM00388">
    <property type="entry name" value="HisKA"/>
    <property type="match status" value="1"/>
</dbReference>
<dbReference type="PANTHER" id="PTHR45528">
    <property type="entry name" value="SENSOR HISTIDINE KINASE CPXA"/>
    <property type="match status" value="1"/>
</dbReference>
<dbReference type="SUPFAM" id="SSF47384">
    <property type="entry name" value="Homodimeric domain of signal transducing histidine kinase"/>
    <property type="match status" value="1"/>
</dbReference>
<feature type="domain" description="Histidine kinase" evidence="15">
    <location>
        <begin position="257"/>
        <end position="473"/>
    </location>
</feature>
<evidence type="ECO:0000256" key="1">
    <source>
        <dbReference type="ARBA" id="ARBA00000085"/>
    </source>
</evidence>
<comment type="catalytic activity">
    <reaction evidence="1">
        <text>ATP + protein L-histidine = ADP + protein N-phospho-L-histidine.</text>
        <dbReference type="EC" id="2.7.13.3"/>
    </reaction>
</comment>
<evidence type="ECO:0000313" key="17">
    <source>
        <dbReference type="EMBL" id="SHJ71102.1"/>
    </source>
</evidence>
<dbReference type="GO" id="GO:0005524">
    <property type="term" value="F:ATP binding"/>
    <property type="evidence" value="ECO:0007669"/>
    <property type="project" value="UniProtKB-KW"/>
</dbReference>
<dbReference type="InterPro" id="IPR003660">
    <property type="entry name" value="HAMP_dom"/>
</dbReference>
<dbReference type="Gene3D" id="3.30.565.10">
    <property type="entry name" value="Histidine kinase-like ATPase, C-terminal domain"/>
    <property type="match status" value="1"/>
</dbReference>
<dbReference type="SMART" id="SM00387">
    <property type="entry name" value="HATPase_c"/>
    <property type="match status" value="1"/>
</dbReference>
<dbReference type="InterPro" id="IPR036890">
    <property type="entry name" value="HATPase_C_sf"/>
</dbReference>
<keyword evidence="13 14" id="KW-0472">Membrane</keyword>
<dbReference type="Gene3D" id="1.10.287.130">
    <property type="match status" value="1"/>
</dbReference>
<dbReference type="PROSITE" id="PS50109">
    <property type="entry name" value="HIS_KIN"/>
    <property type="match status" value="1"/>
</dbReference>
<evidence type="ECO:0000256" key="10">
    <source>
        <dbReference type="ARBA" id="ARBA00022840"/>
    </source>
</evidence>
<dbReference type="SUPFAM" id="SSF55874">
    <property type="entry name" value="ATPase domain of HSP90 chaperone/DNA topoisomerase II/histidine kinase"/>
    <property type="match status" value="1"/>
</dbReference>
<dbReference type="Proteomes" id="UP000184080">
    <property type="component" value="Unassembled WGS sequence"/>
</dbReference>
<dbReference type="CDD" id="cd00075">
    <property type="entry name" value="HATPase"/>
    <property type="match status" value="1"/>
</dbReference>
<dbReference type="InterPro" id="IPR050398">
    <property type="entry name" value="HssS/ArlS-like"/>
</dbReference>
<evidence type="ECO:0000313" key="18">
    <source>
        <dbReference type="Proteomes" id="UP000184080"/>
    </source>
</evidence>
<dbReference type="EMBL" id="FQZO01000007">
    <property type="protein sequence ID" value="SHJ71102.1"/>
    <property type="molecule type" value="Genomic_DNA"/>
</dbReference>
<dbReference type="Gene3D" id="1.10.8.500">
    <property type="entry name" value="HAMP domain in histidine kinase"/>
    <property type="match status" value="1"/>
</dbReference>
<dbReference type="SMART" id="SM00304">
    <property type="entry name" value="HAMP"/>
    <property type="match status" value="1"/>
</dbReference>
<dbReference type="PANTHER" id="PTHR45528:SF1">
    <property type="entry name" value="SENSOR HISTIDINE KINASE CPXA"/>
    <property type="match status" value="1"/>
</dbReference>
<keyword evidence="7 14" id="KW-0812">Transmembrane</keyword>
<feature type="transmembrane region" description="Helical" evidence="14">
    <location>
        <begin position="12"/>
        <end position="33"/>
    </location>
</feature>
<dbReference type="InterPro" id="IPR004358">
    <property type="entry name" value="Sig_transdc_His_kin-like_C"/>
</dbReference>
<keyword evidence="5" id="KW-0597">Phosphoprotein</keyword>
<dbReference type="Pfam" id="PF02518">
    <property type="entry name" value="HATPase_c"/>
    <property type="match status" value="1"/>
</dbReference>
<dbReference type="RefSeq" id="WP_073010087.1">
    <property type="nucleotide sequence ID" value="NZ_FQZO01000007.1"/>
</dbReference>
<dbReference type="SUPFAM" id="SSF158472">
    <property type="entry name" value="HAMP domain-like"/>
    <property type="match status" value="1"/>
</dbReference>
<dbReference type="Gene3D" id="3.30.450.20">
    <property type="entry name" value="PAS domain"/>
    <property type="match status" value="1"/>
</dbReference>
<evidence type="ECO:0000256" key="9">
    <source>
        <dbReference type="ARBA" id="ARBA00022777"/>
    </source>
</evidence>
<dbReference type="CDD" id="cd06225">
    <property type="entry name" value="HAMP"/>
    <property type="match status" value="1"/>
</dbReference>
<evidence type="ECO:0000256" key="8">
    <source>
        <dbReference type="ARBA" id="ARBA00022741"/>
    </source>
</evidence>
<protein>
    <recommendedName>
        <fullName evidence="3">histidine kinase</fullName>
        <ecNumber evidence="3">2.7.13.3</ecNumber>
    </recommendedName>
</protein>
<feature type="transmembrane region" description="Helical" evidence="14">
    <location>
        <begin position="172"/>
        <end position="195"/>
    </location>
</feature>
<keyword evidence="9 17" id="KW-0418">Kinase</keyword>
<evidence type="ECO:0000256" key="7">
    <source>
        <dbReference type="ARBA" id="ARBA00022692"/>
    </source>
</evidence>
<dbReference type="InterPro" id="IPR005467">
    <property type="entry name" value="His_kinase_dom"/>
</dbReference>
<comment type="subcellular location">
    <subcellularLocation>
        <location evidence="2">Cell membrane</location>
        <topology evidence="2">Multi-pass membrane protein</topology>
    </subcellularLocation>
</comment>
<dbReference type="AlphaFoldDB" id="A0A1M6LIV9"/>
<dbReference type="OrthoDB" id="9813151at2"/>
<dbReference type="PRINTS" id="PR00344">
    <property type="entry name" value="BCTRLSENSOR"/>
</dbReference>
<dbReference type="Pfam" id="PF00672">
    <property type="entry name" value="HAMP"/>
    <property type="match status" value="1"/>
</dbReference>
<dbReference type="CDD" id="cd00082">
    <property type="entry name" value="HisKA"/>
    <property type="match status" value="1"/>
</dbReference>
<accession>A0A1M6LIV9</accession>
<evidence type="ECO:0000256" key="2">
    <source>
        <dbReference type="ARBA" id="ARBA00004651"/>
    </source>
</evidence>
<evidence type="ECO:0000256" key="14">
    <source>
        <dbReference type="SAM" id="Phobius"/>
    </source>
</evidence>
<evidence type="ECO:0000259" key="15">
    <source>
        <dbReference type="PROSITE" id="PS50109"/>
    </source>
</evidence>
<reference evidence="17 18" key="1">
    <citation type="submission" date="2016-11" db="EMBL/GenBank/DDBJ databases">
        <authorList>
            <person name="Jaros S."/>
            <person name="Januszkiewicz K."/>
            <person name="Wedrychowicz H."/>
        </authorList>
    </citation>
    <scope>NUCLEOTIDE SEQUENCE [LARGE SCALE GENOMIC DNA]</scope>
    <source>
        <strain evidence="17 18">DSM 21864</strain>
    </source>
</reference>
<evidence type="ECO:0000256" key="11">
    <source>
        <dbReference type="ARBA" id="ARBA00022989"/>
    </source>
</evidence>
<keyword evidence="8" id="KW-0547">Nucleotide-binding</keyword>